<dbReference type="Pfam" id="PF01315">
    <property type="entry name" value="Ald_Xan_dh_C"/>
    <property type="match status" value="1"/>
</dbReference>
<dbReference type="InterPro" id="IPR000674">
    <property type="entry name" value="Ald_Oxase/Xan_DH_a/b"/>
</dbReference>
<keyword evidence="2" id="KW-0560">Oxidoreductase</keyword>
<accession>A0A6J6VTZ0</accession>
<evidence type="ECO:0000313" key="6">
    <source>
        <dbReference type="EMBL" id="CAB4882727.1"/>
    </source>
</evidence>
<dbReference type="SUPFAM" id="SSF56003">
    <property type="entry name" value="Molybdenum cofactor-binding domain"/>
    <property type="match status" value="1"/>
</dbReference>
<dbReference type="GO" id="GO:0016491">
    <property type="term" value="F:oxidoreductase activity"/>
    <property type="evidence" value="ECO:0007669"/>
    <property type="project" value="UniProtKB-KW"/>
</dbReference>
<evidence type="ECO:0000313" key="4">
    <source>
        <dbReference type="EMBL" id="CAB4728588.1"/>
    </source>
</evidence>
<dbReference type="EMBL" id="CAEZZP010000068">
    <property type="protein sequence ID" value="CAB4775991.1"/>
    <property type="molecule type" value="Genomic_DNA"/>
</dbReference>
<dbReference type="InterPro" id="IPR016208">
    <property type="entry name" value="Ald_Oxase/xanthine_DH-like"/>
</dbReference>
<dbReference type="Gene3D" id="3.30.365.10">
    <property type="entry name" value="Aldehyde oxidase/xanthine dehydrogenase, molybdopterin binding domain"/>
    <property type="match status" value="4"/>
</dbReference>
<gene>
    <name evidence="4" type="ORF">UFOPK2658_01543</name>
    <name evidence="5" type="ORF">UFOPK2880_01111</name>
    <name evidence="6" type="ORF">UFOPK3304_01810</name>
    <name evidence="7" type="ORF">UFOPK3494_01588</name>
    <name evidence="8" type="ORF">UFOPK4134_01615</name>
</gene>
<evidence type="ECO:0000256" key="2">
    <source>
        <dbReference type="ARBA" id="ARBA00023002"/>
    </source>
</evidence>
<dbReference type="InterPro" id="IPR008274">
    <property type="entry name" value="AldOxase/xan_DH_MoCoBD1"/>
</dbReference>
<organism evidence="5">
    <name type="scientific">freshwater metagenome</name>
    <dbReference type="NCBI Taxonomy" id="449393"/>
    <lineage>
        <taxon>unclassified sequences</taxon>
        <taxon>metagenomes</taxon>
        <taxon>ecological metagenomes</taxon>
    </lineage>
</organism>
<proteinExistence type="predicted"/>
<dbReference type="EMBL" id="CAFBLJ010000154">
    <property type="protein sequence ID" value="CAB4882727.1"/>
    <property type="molecule type" value="Genomic_DNA"/>
</dbReference>
<evidence type="ECO:0000313" key="7">
    <source>
        <dbReference type="EMBL" id="CAB4911990.1"/>
    </source>
</evidence>
<name>A0A6J6VTZ0_9ZZZZ</name>
<evidence type="ECO:0000259" key="3">
    <source>
        <dbReference type="SMART" id="SM01008"/>
    </source>
</evidence>
<dbReference type="EMBL" id="CAEZYH010000088">
    <property type="protein sequence ID" value="CAB4728588.1"/>
    <property type="molecule type" value="Genomic_DNA"/>
</dbReference>
<protein>
    <submittedName>
        <fullName evidence="5">Unannotated protein</fullName>
    </submittedName>
</protein>
<dbReference type="InterPro" id="IPR046867">
    <property type="entry name" value="AldOxase/xan_DH_MoCoBD2"/>
</dbReference>
<keyword evidence="1" id="KW-0500">Molybdenum</keyword>
<dbReference type="Pfam" id="PF02738">
    <property type="entry name" value="MoCoBD_1"/>
    <property type="match status" value="1"/>
</dbReference>
<dbReference type="GO" id="GO:0005506">
    <property type="term" value="F:iron ion binding"/>
    <property type="evidence" value="ECO:0007669"/>
    <property type="project" value="InterPro"/>
</dbReference>
<sequence>MGMIGERILRTEDPDLVTGRGTFIDNLDLPGAGHVVYVRSSVAHARIINIDTETAAGMPGVLGIFTSTDLKADGLNFVPIDMPLLPAGIRRPALADGTVRYVGELIAAVVAESRAQAVDAAEQVFVDYDALHAVVNPEEALTDQTLLFPDFGTNTIVNLEAGQAADFSQCDVVVSQRVINQRIAPSPLEGRVAASHWEEAGPDGVSRLTHWQACQGAHPIRNQLCAFYDLPAEQIRVITPDVGGGFGAKAFFYPEDMLLPWLAKRVKRAVRYTETRTESMNGLGHGRGQIQDIRIGGTRDGKILAYDMQVIQEAGAYARFGAFLPFMTGRMLTGTYHIPNAYMSSRSVVTNTVPTLAYRGAGRPEAAAAIERVVDMFSVEIGMDPARVREINLVAKDQFPYTNGTGTIYDSGDYPGSLERLLKVSHYAQLRDEQKQRRENNDQVQLGLGLAVYVEITAMSGGSEFGFVEVTTNDDGDVHAKVITGTTPYGQGHRTTWAMLVSDRLGIPFENITVIHGDTDAVKSGEITGGSRSVQIGGTNVWRAAGVVADKARQIASRLLEASVDDIVLEDGHFHVAGTPAVTRTWADIVVTAQAMGERLDGEGDFAQASGTFPSGAHLAVVEVDTETGKVKLRDMYAVDDAGRIVNTLLAEGQVHGGLAQGIGQALYEEFIYDADGNPLTGNFADYGFPSAAEVPSFVTVHMESPSPMNDLGAKGIGESGTIGATPAVQNAVVDALCHLGVRHIDMPCTAERVWRALEATK</sequence>
<reference evidence="5" key="1">
    <citation type="submission" date="2020-05" db="EMBL/GenBank/DDBJ databases">
        <authorList>
            <person name="Chiriac C."/>
            <person name="Salcher M."/>
            <person name="Ghai R."/>
            <person name="Kavagutti S V."/>
        </authorList>
    </citation>
    <scope>NUCLEOTIDE SEQUENCE</scope>
</reference>
<dbReference type="InterPro" id="IPR036856">
    <property type="entry name" value="Ald_Oxase/Xan_DH_a/b_sf"/>
</dbReference>
<feature type="domain" description="Aldehyde oxidase/xanthine dehydrogenase a/b hammerhead" evidence="3">
    <location>
        <begin position="18"/>
        <end position="132"/>
    </location>
</feature>
<dbReference type="Gene3D" id="3.90.1170.50">
    <property type="entry name" value="Aldehyde oxidase/xanthine dehydrogenase, a/b hammerhead"/>
    <property type="match status" value="1"/>
</dbReference>
<dbReference type="EMBL" id="CAFBMF010000143">
    <property type="protein sequence ID" value="CAB4911990.1"/>
    <property type="molecule type" value="Genomic_DNA"/>
</dbReference>
<evidence type="ECO:0000256" key="1">
    <source>
        <dbReference type="ARBA" id="ARBA00022505"/>
    </source>
</evidence>
<dbReference type="Pfam" id="PF20256">
    <property type="entry name" value="MoCoBD_2"/>
    <property type="match status" value="1"/>
</dbReference>
<dbReference type="InterPro" id="IPR037165">
    <property type="entry name" value="AldOxase/xan_DH_Mopterin-bd_sf"/>
</dbReference>
<dbReference type="AlphaFoldDB" id="A0A6J6VTZ0"/>
<evidence type="ECO:0000313" key="8">
    <source>
        <dbReference type="EMBL" id="CAB5036424.1"/>
    </source>
</evidence>
<dbReference type="PANTHER" id="PTHR11908:SF132">
    <property type="entry name" value="ALDEHYDE OXIDASE 1-RELATED"/>
    <property type="match status" value="1"/>
</dbReference>
<evidence type="ECO:0000313" key="5">
    <source>
        <dbReference type="EMBL" id="CAB4775991.1"/>
    </source>
</evidence>
<dbReference type="EMBL" id="CAFBPS010000170">
    <property type="protein sequence ID" value="CAB5036424.1"/>
    <property type="molecule type" value="Genomic_DNA"/>
</dbReference>
<dbReference type="PANTHER" id="PTHR11908">
    <property type="entry name" value="XANTHINE DEHYDROGENASE"/>
    <property type="match status" value="1"/>
</dbReference>
<dbReference type="SUPFAM" id="SSF54665">
    <property type="entry name" value="CO dehydrogenase molybdoprotein N-domain-like"/>
    <property type="match status" value="1"/>
</dbReference>
<dbReference type="SMART" id="SM01008">
    <property type="entry name" value="Ald_Xan_dh_C"/>
    <property type="match status" value="1"/>
</dbReference>